<dbReference type="EMBL" id="BHYK01000019">
    <property type="protein sequence ID" value="GCD11531.1"/>
    <property type="molecule type" value="Genomic_DNA"/>
</dbReference>
<dbReference type="Gene3D" id="3.40.50.2300">
    <property type="match status" value="1"/>
</dbReference>
<dbReference type="InterPro" id="IPR001789">
    <property type="entry name" value="Sig_transdc_resp-reg_receiver"/>
</dbReference>
<dbReference type="Pfam" id="PF00072">
    <property type="entry name" value="Response_reg"/>
    <property type="match status" value="1"/>
</dbReference>
<feature type="domain" description="Response regulatory" evidence="4">
    <location>
        <begin position="4"/>
        <end position="119"/>
    </location>
</feature>
<gene>
    <name evidence="6" type="ORF">Ctaglu_31540</name>
</gene>
<sequence length="394" mass="44748">MDKSILFVDDEKPILKAIRRMFLGSQYSVFYAESGAEALDILSKNIIVLIVSDLKMPEMDGYALLSKVMLLYPSTIRVILSGYAEENLIFSAIKNNLARAYFLKPWEDEKFKIAIDEIFKTQELLKNENLLDIVNSFDTLPTLPGLYINLNKLIARDADVEEISSTIQEDPAISSKILQVANCAYFGAKTGSVKKAIMNLGLVNIKNIILTSEIFNLVPTKLKEKELLWAHSSLTNQIMVKIYKDLLKKKLLDKDASAGLMHDIGKIILFKNFPIEYENVLNDITKRKIPFSQAEKERLGVSHEEIGAYLLNWWGIPNSIVESALYHHSPLNASNINLELTCTIHIADYYSLKLLNLENYSLLDDNAFNCLNIKKSEFEEFIEHIKSEVDMNGI</sequence>
<comment type="caution">
    <text evidence="6">The sequence shown here is derived from an EMBL/GenBank/DDBJ whole genome shotgun (WGS) entry which is preliminary data.</text>
</comment>
<dbReference type="Gene3D" id="1.10.3210.10">
    <property type="entry name" value="Hypothetical protein af1432"/>
    <property type="match status" value="1"/>
</dbReference>
<dbReference type="Proteomes" id="UP000287872">
    <property type="component" value="Unassembled WGS sequence"/>
</dbReference>
<dbReference type="GO" id="GO:0000160">
    <property type="term" value="P:phosphorelay signal transduction system"/>
    <property type="evidence" value="ECO:0007669"/>
    <property type="project" value="InterPro"/>
</dbReference>
<dbReference type="InterPro" id="IPR013976">
    <property type="entry name" value="HDOD"/>
</dbReference>
<evidence type="ECO:0000256" key="1">
    <source>
        <dbReference type="ARBA" id="ARBA00018672"/>
    </source>
</evidence>
<dbReference type="PROSITE" id="PS51833">
    <property type="entry name" value="HDOD"/>
    <property type="match status" value="1"/>
</dbReference>
<feature type="modified residue" description="4-aspartylphosphate" evidence="3">
    <location>
        <position position="53"/>
    </location>
</feature>
<dbReference type="InterPro" id="IPR011006">
    <property type="entry name" value="CheY-like_superfamily"/>
</dbReference>
<proteinExistence type="predicted"/>
<evidence type="ECO:0000259" key="5">
    <source>
        <dbReference type="PROSITE" id="PS51833"/>
    </source>
</evidence>
<dbReference type="SUPFAM" id="SSF52172">
    <property type="entry name" value="CheY-like"/>
    <property type="match status" value="1"/>
</dbReference>
<accession>A0A401UPT7</accession>
<dbReference type="Pfam" id="PF08668">
    <property type="entry name" value="HDOD"/>
    <property type="match status" value="1"/>
</dbReference>
<reference evidence="6 7" key="1">
    <citation type="submission" date="2018-11" db="EMBL/GenBank/DDBJ databases">
        <title>Genome sequencing and assembly of Clostridium tagluense strain A121.</title>
        <authorList>
            <person name="Murakami T."/>
            <person name="Segawa T."/>
            <person name="Shcherbakova V.A."/>
            <person name="Mori H."/>
            <person name="Yoshimura Y."/>
        </authorList>
    </citation>
    <scope>NUCLEOTIDE SEQUENCE [LARGE SCALE GENOMIC DNA]</scope>
    <source>
        <strain evidence="6 7">A121</strain>
    </source>
</reference>
<dbReference type="PANTHER" id="PTHR33525:SF3">
    <property type="entry name" value="RIBONUCLEASE Y"/>
    <property type="match status" value="1"/>
</dbReference>
<dbReference type="SMART" id="SM00448">
    <property type="entry name" value="REC"/>
    <property type="match status" value="1"/>
</dbReference>
<organism evidence="6 7">
    <name type="scientific">Clostridium tagluense</name>
    <dbReference type="NCBI Taxonomy" id="360422"/>
    <lineage>
        <taxon>Bacteria</taxon>
        <taxon>Bacillati</taxon>
        <taxon>Bacillota</taxon>
        <taxon>Clostridia</taxon>
        <taxon>Eubacteriales</taxon>
        <taxon>Clostridiaceae</taxon>
        <taxon>Clostridium</taxon>
    </lineage>
</organism>
<keyword evidence="7" id="KW-1185">Reference proteome</keyword>
<protein>
    <recommendedName>
        <fullName evidence="1">Stage 0 sporulation protein A homolog</fullName>
    </recommendedName>
</protein>
<evidence type="ECO:0000259" key="4">
    <source>
        <dbReference type="PROSITE" id="PS50110"/>
    </source>
</evidence>
<dbReference type="PANTHER" id="PTHR33525">
    <property type="match status" value="1"/>
</dbReference>
<dbReference type="PROSITE" id="PS50110">
    <property type="entry name" value="RESPONSE_REGULATORY"/>
    <property type="match status" value="1"/>
</dbReference>
<evidence type="ECO:0000313" key="6">
    <source>
        <dbReference type="EMBL" id="GCD11531.1"/>
    </source>
</evidence>
<feature type="domain" description="HDOD" evidence="5">
    <location>
        <begin position="140"/>
        <end position="330"/>
    </location>
</feature>
<keyword evidence="3" id="KW-0597">Phosphoprotein</keyword>
<evidence type="ECO:0000256" key="2">
    <source>
        <dbReference type="ARBA" id="ARBA00024867"/>
    </source>
</evidence>
<dbReference type="CDD" id="cd17569">
    <property type="entry name" value="REC_HupR-like"/>
    <property type="match status" value="1"/>
</dbReference>
<dbReference type="OrthoDB" id="9788446at2"/>
<comment type="function">
    <text evidence="2">May play the central regulatory role in sporulation. It may be an element of the effector pathway responsible for the activation of sporulation genes in response to nutritional stress. Spo0A may act in concert with spo0H (a sigma factor) to control the expression of some genes that are critical to the sporulation process.</text>
</comment>
<dbReference type="AlphaFoldDB" id="A0A401UPT7"/>
<name>A0A401UPT7_9CLOT</name>
<dbReference type="RefSeq" id="WP_125003435.1">
    <property type="nucleotide sequence ID" value="NZ_BHYK01000019.1"/>
</dbReference>
<evidence type="ECO:0000313" key="7">
    <source>
        <dbReference type="Proteomes" id="UP000287872"/>
    </source>
</evidence>
<dbReference type="InterPro" id="IPR052340">
    <property type="entry name" value="RNase_Y/CdgJ"/>
</dbReference>
<dbReference type="SUPFAM" id="SSF109604">
    <property type="entry name" value="HD-domain/PDEase-like"/>
    <property type="match status" value="1"/>
</dbReference>
<evidence type="ECO:0000256" key="3">
    <source>
        <dbReference type="PROSITE-ProRule" id="PRU00169"/>
    </source>
</evidence>